<dbReference type="GO" id="GO:0004674">
    <property type="term" value="F:protein serine/threonine kinase activity"/>
    <property type="evidence" value="ECO:0007669"/>
    <property type="project" value="TreeGrafter"/>
</dbReference>
<name>A0A9N8E9M2_9STRA</name>
<feature type="domain" description="Protein kinase" evidence="3">
    <location>
        <begin position="276"/>
        <end position="556"/>
    </location>
</feature>
<dbReference type="GO" id="GO:0005524">
    <property type="term" value="F:ATP binding"/>
    <property type="evidence" value="ECO:0007669"/>
    <property type="project" value="InterPro"/>
</dbReference>
<gene>
    <name evidence="4" type="ORF">SEMRO_779_G201350.1</name>
</gene>
<dbReference type="SUPFAM" id="SSF56112">
    <property type="entry name" value="Protein kinase-like (PK-like)"/>
    <property type="match status" value="1"/>
</dbReference>
<reference evidence="4" key="1">
    <citation type="submission" date="2020-06" db="EMBL/GenBank/DDBJ databases">
        <authorList>
            <consortium name="Plant Systems Biology data submission"/>
        </authorList>
    </citation>
    <scope>NUCLEOTIDE SEQUENCE</scope>
    <source>
        <strain evidence="4">D6</strain>
    </source>
</reference>
<feature type="region of interest" description="Disordered" evidence="1">
    <location>
        <begin position="559"/>
        <end position="589"/>
    </location>
</feature>
<dbReference type="Pfam" id="PF00069">
    <property type="entry name" value="Pkinase"/>
    <property type="match status" value="1"/>
</dbReference>
<keyword evidence="5" id="KW-1185">Reference proteome</keyword>
<dbReference type="PROSITE" id="PS50011">
    <property type="entry name" value="PROTEIN_KINASE_DOM"/>
    <property type="match status" value="1"/>
</dbReference>
<dbReference type="EMBL" id="CAICTM010000778">
    <property type="protein sequence ID" value="CAB9516390.1"/>
    <property type="molecule type" value="Genomic_DNA"/>
</dbReference>
<feature type="region of interest" description="Disordered" evidence="1">
    <location>
        <begin position="1"/>
        <end position="50"/>
    </location>
</feature>
<comment type="caution">
    <text evidence="4">The sequence shown here is derived from an EMBL/GenBank/DDBJ whole genome shotgun (WGS) entry which is preliminary data.</text>
</comment>
<evidence type="ECO:0000256" key="2">
    <source>
        <dbReference type="SAM" id="Phobius"/>
    </source>
</evidence>
<feature type="transmembrane region" description="Helical" evidence="2">
    <location>
        <begin position="67"/>
        <end position="87"/>
    </location>
</feature>
<dbReference type="InterPro" id="IPR000719">
    <property type="entry name" value="Prot_kinase_dom"/>
</dbReference>
<evidence type="ECO:0000313" key="5">
    <source>
        <dbReference type="Proteomes" id="UP001153069"/>
    </source>
</evidence>
<dbReference type="AlphaFoldDB" id="A0A9N8E9M2"/>
<protein>
    <submittedName>
        <fullName evidence="4">STYKc</fullName>
    </submittedName>
</protein>
<keyword evidence="2" id="KW-0472">Membrane</keyword>
<accession>A0A9N8E9M2</accession>
<evidence type="ECO:0000313" key="4">
    <source>
        <dbReference type="EMBL" id="CAB9516390.1"/>
    </source>
</evidence>
<dbReference type="PANTHER" id="PTHR44329">
    <property type="entry name" value="SERINE/THREONINE-PROTEIN KINASE TNNI3K-RELATED"/>
    <property type="match status" value="1"/>
</dbReference>
<dbReference type="Proteomes" id="UP001153069">
    <property type="component" value="Unassembled WGS sequence"/>
</dbReference>
<dbReference type="Gene3D" id="1.10.510.10">
    <property type="entry name" value="Transferase(Phosphotransferase) domain 1"/>
    <property type="match status" value="1"/>
</dbReference>
<keyword evidence="2" id="KW-1133">Transmembrane helix</keyword>
<dbReference type="OrthoDB" id="41771at2759"/>
<proteinExistence type="predicted"/>
<evidence type="ECO:0000259" key="3">
    <source>
        <dbReference type="PROSITE" id="PS50011"/>
    </source>
</evidence>
<sequence>MSTRRSPVGGKGSSPSSSDPSPVKKNGHHQLKGSSPSPSPSRNGIGKPKRSFLDTGRLCLLRNRGKPCWYGFMILGTLVAGSTFAIVTKMHDPIVFSLDNTPQQRLRMTFDEPRTYQAKPLMIGFLLVNPTRESLAANYNINRRRSSALAKMKQNDISPPKFVPEQFQVARINPRDHGVVDIVSSPSDPPKASLKKKFRKPSWSFQNVLVRELGNGVEQQKDIAHNSKDYNRYKPDDPEQDCVPQYDWQTLSFPNCNSLHEIDVLTRMRTLNPAEEPESMLLARGGYRDVWFVEDNDLPPDILGEPIAMKTLLYQHPWSERNQDRHRRDALATERLTASPYALNLYGYCGNTGLYEFAEGGSLEDAVDNEKEWKKWTPVTKMVYAYQVANSIADVHNIDREGYPSMSHTDISMSQFVSTDNGETYQINDFNRARFLYRTNDDPNELCPFHVSSNKGKFRSPEEYAYEPETAAIDNFSMGNIFYVILTGQYPFEDMKKTDAQEAVKRGKRPEIPEKYLNSKDPMVQALVTAILKCWVQHPSNRATSRQIQQLLKPLAEKAIKKKQQQKQKEEGNQEQQESDEGSGDDENQ</sequence>
<keyword evidence="2" id="KW-0812">Transmembrane</keyword>
<dbReference type="PANTHER" id="PTHR44329:SF214">
    <property type="entry name" value="PROTEIN KINASE DOMAIN-CONTAINING PROTEIN"/>
    <property type="match status" value="1"/>
</dbReference>
<evidence type="ECO:0000256" key="1">
    <source>
        <dbReference type="SAM" id="MobiDB-lite"/>
    </source>
</evidence>
<dbReference type="InterPro" id="IPR051681">
    <property type="entry name" value="Ser/Thr_Kinases-Pseudokinases"/>
</dbReference>
<feature type="compositionally biased region" description="Acidic residues" evidence="1">
    <location>
        <begin position="577"/>
        <end position="589"/>
    </location>
</feature>
<feature type="compositionally biased region" description="Low complexity" evidence="1">
    <location>
        <begin position="13"/>
        <end position="24"/>
    </location>
</feature>
<dbReference type="InterPro" id="IPR011009">
    <property type="entry name" value="Kinase-like_dom_sf"/>
</dbReference>
<organism evidence="4 5">
    <name type="scientific">Seminavis robusta</name>
    <dbReference type="NCBI Taxonomy" id="568900"/>
    <lineage>
        <taxon>Eukaryota</taxon>
        <taxon>Sar</taxon>
        <taxon>Stramenopiles</taxon>
        <taxon>Ochrophyta</taxon>
        <taxon>Bacillariophyta</taxon>
        <taxon>Bacillariophyceae</taxon>
        <taxon>Bacillariophycidae</taxon>
        <taxon>Naviculales</taxon>
        <taxon>Naviculaceae</taxon>
        <taxon>Seminavis</taxon>
    </lineage>
</organism>